<sequence length="38" mass="4401">MNTNMKTVYTSPSGNSELRVGKCKDLVNKYRDHIMQIQ</sequence>
<proteinExistence type="predicted"/>
<dbReference type="EMBL" id="MN739440">
    <property type="protein sequence ID" value="QHT04864.1"/>
    <property type="molecule type" value="Genomic_DNA"/>
</dbReference>
<reference evidence="1" key="1">
    <citation type="journal article" date="2020" name="Nature">
        <title>Giant virus diversity and host interactions through global metagenomics.</title>
        <authorList>
            <person name="Schulz F."/>
            <person name="Roux S."/>
            <person name="Paez-Espino D."/>
            <person name="Jungbluth S."/>
            <person name="Walsh D.A."/>
            <person name="Denef V.J."/>
            <person name="McMahon K.D."/>
            <person name="Konstantinidis K.T."/>
            <person name="Eloe-Fadrosh E.A."/>
            <person name="Kyrpides N.C."/>
            <person name="Woyke T."/>
        </authorList>
    </citation>
    <scope>NUCLEOTIDE SEQUENCE</scope>
    <source>
        <strain evidence="1">GVMAG-M-3300021343-4</strain>
    </source>
</reference>
<organism evidence="1">
    <name type="scientific">viral metagenome</name>
    <dbReference type="NCBI Taxonomy" id="1070528"/>
    <lineage>
        <taxon>unclassified sequences</taxon>
        <taxon>metagenomes</taxon>
        <taxon>organismal metagenomes</taxon>
    </lineage>
</organism>
<protein>
    <submittedName>
        <fullName evidence="1">Uncharacterized protein</fullName>
    </submittedName>
</protein>
<dbReference type="AlphaFoldDB" id="A0A6C0CMG7"/>
<name>A0A6C0CMG7_9ZZZZ</name>
<evidence type="ECO:0000313" key="1">
    <source>
        <dbReference type="EMBL" id="QHT04864.1"/>
    </source>
</evidence>
<accession>A0A6C0CMG7</accession>